<organism evidence="1 2">
    <name type="scientific">Jeotgalibacillus proteolyticus</name>
    <dbReference type="NCBI Taxonomy" id="2082395"/>
    <lineage>
        <taxon>Bacteria</taxon>
        <taxon>Bacillati</taxon>
        <taxon>Bacillota</taxon>
        <taxon>Bacilli</taxon>
        <taxon>Bacillales</taxon>
        <taxon>Caryophanaceae</taxon>
        <taxon>Jeotgalibacillus</taxon>
    </lineage>
</organism>
<sequence length="172" mass="19854">MQQLYYQISLLQQQLKECMDRLVQMEQRFEERNSSPSSVHIEKIEYKFDQLKVETLEGTLSIGLTPSDLAKYNAEIPNLYSVNTLQDNTRQYISEQIPLIFSQGEMIYDPEGNALTPAQLTDQLMQQVPQRIDYLQQNHRGSAPLSEEQLSALLKRDVSHALQALREKQPQG</sequence>
<keyword evidence="2" id="KW-1185">Reference proteome</keyword>
<proteinExistence type="predicted"/>
<dbReference type="InterPro" id="IPR019673">
    <property type="entry name" value="Spore_germination_GerPC"/>
</dbReference>
<accession>A0A2S5GH42</accession>
<evidence type="ECO:0000313" key="2">
    <source>
        <dbReference type="Proteomes" id="UP000239047"/>
    </source>
</evidence>
<dbReference type="Pfam" id="PF10737">
    <property type="entry name" value="GerPC"/>
    <property type="match status" value="1"/>
</dbReference>
<dbReference type="AlphaFoldDB" id="A0A2S5GH42"/>
<dbReference type="OrthoDB" id="2991331at2"/>
<dbReference type="EMBL" id="PREZ01000001">
    <property type="protein sequence ID" value="PPA72370.1"/>
    <property type="molecule type" value="Genomic_DNA"/>
</dbReference>
<name>A0A2S5GH42_9BACL</name>
<dbReference type="Proteomes" id="UP000239047">
    <property type="component" value="Unassembled WGS sequence"/>
</dbReference>
<reference evidence="1 2" key="1">
    <citation type="submission" date="2018-02" db="EMBL/GenBank/DDBJ databases">
        <title>Jeotgalibacillus proteolyticum sp. nov. a protease producing bacterium isolated from ocean sediments of Laizhou Bay.</title>
        <authorList>
            <person name="Li Y."/>
        </authorList>
    </citation>
    <scope>NUCLEOTIDE SEQUENCE [LARGE SCALE GENOMIC DNA]</scope>
    <source>
        <strain evidence="1 2">22-7</strain>
    </source>
</reference>
<gene>
    <name evidence="1" type="ORF">C4B60_03060</name>
</gene>
<dbReference type="RefSeq" id="WP_104056520.1">
    <property type="nucleotide sequence ID" value="NZ_PREZ01000001.1"/>
</dbReference>
<protein>
    <submittedName>
        <fullName evidence="1">Uncharacterized protein</fullName>
    </submittedName>
</protein>
<comment type="caution">
    <text evidence="1">The sequence shown here is derived from an EMBL/GenBank/DDBJ whole genome shotgun (WGS) entry which is preliminary data.</text>
</comment>
<evidence type="ECO:0000313" key="1">
    <source>
        <dbReference type="EMBL" id="PPA72370.1"/>
    </source>
</evidence>